<dbReference type="InterPro" id="IPR003661">
    <property type="entry name" value="HisK_dim/P_dom"/>
</dbReference>
<dbReference type="Pfam" id="PF00512">
    <property type="entry name" value="HisKA"/>
    <property type="match status" value="1"/>
</dbReference>
<evidence type="ECO:0000256" key="4">
    <source>
        <dbReference type="ARBA" id="ARBA00022679"/>
    </source>
</evidence>
<dbReference type="SMART" id="SM00387">
    <property type="entry name" value="HATPase_c"/>
    <property type="match status" value="1"/>
</dbReference>
<dbReference type="SUPFAM" id="SSF47384">
    <property type="entry name" value="Homodimeric domain of signal transducing histidine kinase"/>
    <property type="match status" value="1"/>
</dbReference>
<keyword evidence="10" id="KW-0472">Membrane</keyword>
<keyword evidence="7 14" id="KW-0067">ATP-binding</keyword>
<evidence type="ECO:0000256" key="10">
    <source>
        <dbReference type="SAM" id="Phobius"/>
    </source>
</evidence>
<comment type="catalytic activity">
    <reaction evidence="1">
        <text>ATP + protein L-histidine = ADP + protein N-phospho-L-histidine.</text>
        <dbReference type="EC" id="2.7.13.3"/>
    </reaction>
</comment>
<keyword evidence="15" id="KW-1185">Reference proteome</keyword>
<keyword evidence="10" id="KW-1133">Transmembrane helix</keyword>
<feature type="transmembrane region" description="Helical" evidence="10">
    <location>
        <begin position="36"/>
        <end position="60"/>
    </location>
</feature>
<dbReference type="PROSITE" id="PS50112">
    <property type="entry name" value="PAS"/>
    <property type="match status" value="1"/>
</dbReference>
<sequence>MSDSRPDSASPDPLPASRPDTAPAAAALPSRRGRRWLLWAALVSLLLVAQSLLLALTLSYETQRAQDQVDALALELVGRLQQLGARQMQDVQALMWEDVAMNWQAEAARLLRTSRPLLRLEWRDARRQVQRAVDSPFGGPIFARLGRAELQLESELACTAAVRQGSPQFSRSYFVPLGGGDGLEVIDLCLPRLQAGRTEGYLVATIGLRPWLDEASTPEQARRHEFSFVEGDGTRLARAGLVRGAGHYRAERVLDLPGVTLQLRVDSASGSPKLIPNLMTSLVLGLSLALFAVVVLLARDVRRRAFAERALAEALALRKAMENSLITGLRARDMDGRVSYVNPAFCQMVGFSAEEILATGGEREQSAPPYWPPEFIEEYRRRHRERSARWQADEPAAGGQDPRQGFETVFMRRTGERFPVMIFEAPLLDAQGQQTGWMSAALDISEQRRIEELSRQQQERLQATARLATVGEMASLLSHELNQPLSAIASYATASLNLLRLEAQDPQTPDMVRQAVTRIAEQAERAGRVIKSVHDFVRRREQARERIAVPRLFEAVLPLIRLQARKSGTRIDVVVPDGLPDLRCDRTMVEQVLLNLSRNGIQAMEAQTALGERVLTLGASVQGRWVMITVQDRGPGIPEGVARQLFTPFFTTRSEGMGLGLSLCRTVIEQHGGAMDFENLGEEGARRGCVFRFTLPADHAA</sequence>
<gene>
    <name evidence="14" type="ORF">QRD43_04200</name>
</gene>
<keyword evidence="4" id="KW-0808">Transferase</keyword>
<dbReference type="InterPro" id="IPR000700">
    <property type="entry name" value="PAS-assoc_C"/>
</dbReference>
<evidence type="ECO:0000256" key="9">
    <source>
        <dbReference type="SAM" id="MobiDB-lite"/>
    </source>
</evidence>
<dbReference type="InterPro" id="IPR036097">
    <property type="entry name" value="HisK_dim/P_sf"/>
</dbReference>
<keyword evidence="3" id="KW-0597">Phosphoprotein</keyword>
<dbReference type="PRINTS" id="PR00344">
    <property type="entry name" value="BCTRLSENSOR"/>
</dbReference>
<evidence type="ECO:0000313" key="15">
    <source>
        <dbReference type="Proteomes" id="UP001238603"/>
    </source>
</evidence>
<proteinExistence type="predicted"/>
<feature type="compositionally biased region" description="Low complexity" evidence="9">
    <location>
        <begin position="7"/>
        <end position="25"/>
    </location>
</feature>
<protein>
    <recommendedName>
        <fullName evidence="2">histidine kinase</fullName>
        <ecNumber evidence="2">2.7.13.3</ecNumber>
    </recommendedName>
</protein>
<evidence type="ECO:0000259" key="12">
    <source>
        <dbReference type="PROSITE" id="PS50112"/>
    </source>
</evidence>
<feature type="domain" description="PAC" evidence="13">
    <location>
        <begin position="404"/>
        <end position="456"/>
    </location>
</feature>
<dbReference type="PANTHER" id="PTHR43065">
    <property type="entry name" value="SENSOR HISTIDINE KINASE"/>
    <property type="match status" value="1"/>
</dbReference>
<dbReference type="Gene3D" id="1.10.287.130">
    <property type="match status" value="1"/>
</dbReference>
<evidence type="ECO:0000259" key="11">
    <source>
        <dbReference type="PROSITE" id="PS50109"/>
    </source>
</evidence>
<dbReference type="SUPFAM" id="SSF55874">
    <property type="entry name" value="ATPase domain of HSP90 chaperone/DNA topoisomerase II/histidine kinase"/>
    <property type="match status" value="1"/>
</dbReference>
<keyword evidence="5" id="KW-0547">Nucleotide-binding</keyword>
<dbReference type="GO" id="GO:0005524">
    <property type="term" value="F:ATP binding"/>
    <property type="evidence" value="ECO:0007669"/>
    <property type="project" value="UniProtKB-KW"/>
</dbReference>
<accession>A0ABT7LE16</accession>
<evidence type="ECO:0000256" key="5">
    <source>
        <dbReference type="ARBA" id="ARBA00022741"/>
    </source>
</evidence>
<comment type="caution">
    <text evidence="14">The sequence shown here is derived from an EMBL/GenBank/DDBJ whole genome shotgun (WGS) entry which is preliminary data.</text>
</comment>
<keyword evidence="8" id="KW-0902">Two-component regulatory system</keyword>
<evidence type="ECO:0000256" key="8">
    <source>
        <dbReference type="ARBA" id="ARBA00023012"/>
    </source>
</evidence>
<keyword evidence="10" id="KW-0812">Transmembrane</keyword>
<dbReference type="EMBL" id="JASVDS010000001">
    <property type="protein sequence ID" value="MDL5031101.1"/>
    <property type="molecule type" value="Genomic_DNA"/>
</dbReference>
<dbReference type="PROSITE" id="PS50109">
    <property type="entry name" value="HIS_KIN"/>
    <property type="match status" value="1"/>
</dbReference>
<dbReference type="Pfam" id="PF13426">
    <property type="entry name" value="PAS_9"/>
    <property type="match status" value="1"/>
</dbReference>
<dbReference type="SUPFAM" id="SSF55785">
    <property type="entry name" value="PYP-like sensor domain (PAS domain)"/>
    <property type="match status" value="1"/>
</dbReference>
<evidence type="ECO:0000256" key="3">
    <source>
        <dbReference type="ARBA" id="ARBA00022553"/>
    </source>
</evidence>
<dbReference type="Pfam" id="PF02518">
    <property type="entry name" value="HATPase_c"/>
    <property type="match status" value="1"/>
</dbReference>
<evidence type="ECO:0000259" key="13">
    <source>
        <dbReference type="PROSITE" id="PS50113"/>
    </source>
</evidence>
<organism evidence="14 15">
    <name type="scientific">Roseateles subflavus</name>
    <dbReference type="NCBI Taxonomy" id="3053353"/>
    <lineage>
        <taxon>Bacteria</taxon>
        <taxon>Pseudomonadati</taxon>
        <taxon>Pseudomonadota</taxon>
        <taxon>Betaproteobacteria</taxon>
        <taxon>Burkholderiales</taxon>
        <taxon>Sphaerotilaceae</taxon>
        <taxon>Roseateles</taxon>
    </lineage>
</organism>
<feature type="domain" description="PAS" evidence="12">
    <location>
        <begin position="313"/>
        <end position="357"/>
    </location>
</feature>
<evidence type="ECO:0000256" key="7">
    <source>
        <dbReference type="ARBA" id="ARBA00022840"/>
    </source>
</evidence>
<dbReference type="InterPro" id="IPR035965">
    <property type="entry name" value="PAS-like_dom_sf"/>
</dbReference>
<dbReference type="Gene3D" id="3.30.450.20">
    <property type="entry name" value="PAS domain"/>
    <property type="match status" value="1"/>
</dbReference>
<dbReference type="Gene3D" id="3.30.565.10">
    <property type="entry name" value="Histidine kinase-like ATPase, C-terminal domain"/>
    <property type="match status" value="1"/>
</dbReference>
<dbReference type="InterPro" id="IPR004358">
    <property type="entry name" value="Sig_transdc_His_kin-like_C"/>
</dbReference>
<dbReference type="InterPro" id="IPR000014">
    <property type="entry name" value="PAS"/>
</dbReference>
<feature type="transmembrane region" description="Helical" evidence="10">
    <location>
        <begin position="278"/>
        <end position="298"/>
    </location>
</feature>
<evidence type="ECO:0000256" key="6">
    <source>
        <dbReference type="ARBA" id="ARBA00022777"/>
    </source>
</evidence>
<evidence type="ECO:0000313" key="14">
    <source>
        <dbReference type="EMBL" id="MDL5031101.1"/>
    </source>
</evidence>
<dbReference type="CDD" id="cd00130">
    <property type="entry name" value="PAS"/>
    <property type="match status" value="1"/>
</dbReference>
<dbReference type="SMART" id="SM00388">
    <property type="entry name" value="HisKA"/>
    <property type="match status" value="1"/>
</dbReference>
<dbReference type="PROSITE" id="PS50113">
    <property type="entry name" value="PAC"/>
    <property type="match status" value="1"/>
</dbReference>
<dbReference type="Proteomes" id="UP001238603">
    <property type="component" value="Unassembled WGS sequence"/>
</dbReference>
<evidence type="ECO:0000256" key="1">
    <source>
        <dbReference type="ARBA" id="ARBA00000085"/>
    </source>
</evidence>
<keyword evidence="6" id="KW-0418">Kinase</keyword>
<dbReference type="PANTHER" id="PTHR43065:SF10">
    <property type="entry name" value="PEROXIDE STRESS-ACTIVATED HISTIDINE KINASE MAK3"/>
    <property type="match status" value="1"/>
</dbReference>
<dbReference type="InterPro" id="IPR036890">
    <property type="entry name" value="HATPase_C_sf"/>
</dbReference>
<dbReference type="EC" id="2.7.13.3" evidence="2"/>
<name>A0ABT7LE16_9BURK</name>
<feature type="region of interest" description="Disordered" evidence="9">
    <location>
        <begin position="1"/>
        <end position="25"/>
    </location>
</feature>
<dbReference type="NCBIfam" id="TIGR00229">
    <property type="entry name" value="sensory_box"/>
    <property type="match status" value="1"/>
</dbReference>
<feature type="domain" description="Histidine kinase" evidence="11">
    <location>
        <begin position="476"/>
        <end position="699"/>
    </location>
</feature>
<dbReference type="CDD" id="cd00082">
    <property type="entry name" value="HisKA"/>
    <property type="match status" value="1"/>
</dbReference>
<dbReference type="RefSeq" id="WP_285981220.1">
    <property type="nucleotide sequence ID" value="NZ_JASVDS010000001.1"/>
</dbReference>
<reference evidence="14 15" key="1">
    <citation type="submission" date="2023-06" db="EMBL/GenBank/DDBJ databases">
        <title>Pelomonas sp. APW6 16S ribosomal RNA gene genome sequencing and assembly.</title>
        <authorList>
            <person name="Woo H."/>
        </authorList>
    </citation>
    <scope>NUCLEOTIDE SEQUENCE [LARGE SCALE GENOMIC DNA]</scope>
    <source>
        <strain evidence="14 15">APW6</strain>
    </source>
</reference>
<evidence type="ECO:0000256" key="2">
    <source>
        <dbReference type="ARBA" id="ARBA00012438"/>
    </source>
</evidence>
<dbReference type="SMART" id="SM00091">
    <property type="entry name" value="PAS"/>
    <property type="match status" value="1"/>
</dbReference>
<dbReference type="InterPro" id="IPR005467">
    <property type="entry name" value="His_kinase_dom"/>
</dbReference>
<dbReference type="InterPro" id="IPR003594">
    <property type="entry name" value="HATPase_dom"/>
</dbReference>